<gene>
    <name evidence="1" type="ORF">METZ01_LOCUS163529</name>
</gene>
<evidence type="ECO:0008006" key="2">
    <source>
        <dbReference type="Google" id="ProtNLM"/>
    </source>
</evidence>
<dbReference type="InterPro" id="IPR036849">
    <property type="entry name" value="Enolase-like_C_sf"/>
</dbReference>
<feature type="non-terminal residue" evidence="1">
    <location>
        <position position="283"/>
    </location>
</feature>
<protein>
    <recommendedName>
        <fullName evidence="2">Mandelate racemase/muconate lactonizing enzyme C-terminal domain-containing protein</fullName>
    </recommendedName>
</protein>
<dbReference type="EMBL" id="UINC01028884">
    <property type="protein sequence ID" value="SVB10675.1"/>
    <property type="molecule type" value="Genomic_DNA"/>
</dbReference>
<dbReference type="Gene3D" id="3.20.20.120">
    <property type="entry name" value="Enolase-like C-terminal domain"/>
    <property type="match status" value="1"/>
</dbReference>
<dbReference type="SUPFAM" id="SSF51604">
    <property type="entry name" value="Enolase C-terminal domain-like"/>
    <property type="match status" value="1"/>
</dbReference>
<proteinExistence type="predicted"/>
<dbReference type="AlphaFoldDB" id="A0A382BA59"/>
<organism evidence="1">
    <name type="scientific">marine metagenome</name>
    <dbReference type="NCBI Taxonomy" id="408172"/>
    <lineage>
        <taxon>unclassified sequences</taxon>
        <taxon>metagenomes</taxon>
        <taxon>ecological metagenomes</taxon>
    </lineage>
</organism>
<reference evidence="1" key="1">
    <citation type="submission" date="2018-05" db="EMBL/GenBank/DDBJ databases">
        <authorList>
            <person name="Lanie J.A."/>
            <person name="Ng W.-L."/>
            <person name="Kazmierczak K.M."/>
            <person name="Andrzejewski T.M."/>
            <person name="Davidsen T.M."/>
            <person name="Wayne K.J."/>
            <person name="Tettelin H."/>
            <person name="Glass J.I."/>
            <person name="Rusch D."/>
            <person name="Podicherti R."/>
            <person name="Tsui H.-C.T."/>
            <person name="Winkler M.E."/>
        </authorList>
    </citation>
    <scope>NUCLEOTIDE SEQUENCE</scope>
</reference>
<accession>A0A382BA59</accession>
<sequence>MSYHIESIELYVRELPPDRMVFAIGKVKAKRRPRGVWLCRMVVSDEKGNSAWGVSGDRPSFGWLDKRKKYSSEQKYARLKQLVQAARKVYLGYSKFKTPFELWHNCHGQIQKLGRTQDHESLSASYASALFERAMLDAVSRLHNKSIFEMLQSDSLGIDAARLHPELKDISIGKTLPRRPLREIYIRHTVGAKDPILAADLPKASRLNDGEPETLEEYIRRDGLRYFKVKIIGDPEADLARLERVWSAVVHADQPVVTLDGNESIHNLDAFARFMESFEKQIP</sequence>
<evidence type="ECO:0000313" key="1">
    <source>
        <dbReference type="EMBL" id="SVB10675.1"/>
    </source>
</evidence>
<name>A0A382BA59_9ZZZZ</name>